<evidence type="ECO:0000313" key="2">
    <source>
        <dbReference type="EMBL" id="KKK93738.1"/>
    </source>
</evidence>
<dbReference type="Pfam" id="PF01935">
    <property type="entry name" value="DUF87"/>
    <property type="match status" value="1"/>
</dbReference>
<dbReference type="PANTHER" id="PTHR42957">
    <property type="entry name" value="HELICASE MJ1565-RELATED"/>
    <property type="match status" value="1"/>
</dbReference>
<dbReference type="InterPro" id="IPR002789">
    <property type="entry name" value="HerA_central"/>
</dbReference>
<gene>
    <name evidence="2" type="ORF">LCGC14_2689880</name>
</gene>
<organism evidence="2">
    <name type="scientific">marine sediment metagenome</name>
    <dbReference type="NCBI Taxonomy" id="412755"/>
    <lineage>
        <taxon>unclassified sequences</taxon>
        <taxon>metagenomes</taxon>
        <taxon>ecological metagenomes</taxon>
    </lineage>
</organism>
<reference evidence="2" key="1">
    <citation type="journal article" date="2015" name="Nature">
        <title>Complex archaea that bridge the gap between prokaryotes and eukaryotes.</title>
        <authorList>
            <person name="Spang A."/>
            <person name="Saw J.H."/>
            <person name="Jorgensen S.L."/>
            <person name="Zaremba-Niedzwiedzka K."/>
            <person name="Martijn J."/>
            <person name="Lind A.E."/>
            <person name="van Eijk R."/>
            <person name="Schleper C."/>
            <person name="Guy L."/>
            <person name="Ettema T.J."/>
        </authorList>
    </citation>
    <scope>NUCLEOTIDE SEQUENCE</scope>
</reference>
<comment type="caution">
    <text evidence="2">The sequence shown here is derived from an EMBL/GenBank/DDBJ whole genome shotgun (WGS) entry which is preliminary data.</text>
</comment>
<protein>
    <recommendedName>
        <fullName evidence="1">Helicase HerA central domain-containing protein</fullName>
    </recommendedName>
</protein>
<feature type="non-terminal residue" evidence="2">
    <location>
        <position position="1"/>
    </location>
</feature>
<dbReference type="InterPro" id="IPR027417">
    <property type="entry name" value="P-loop_NTPase"/>
</dbReference>
<name>A0A0F8ZIU8_9ZZZZ</name>
<dbReference type="AlphaFoldDB" id="A0A0F8ZIU8"/>
<accession>A0A0F8ZIU8</accession>
<dbReference type="SUPFAM" id="SSF52540">
    <property type="entry name" value="P-loop containing nucleoside triphosphate hydrolases"/>
    <property type="match status" value="1"/>
</dbReference>
<feature type="non-terminal residue" evidence="2">
    <location>
        <position position="438"/>
    </location>
</feature>
<dbReference type="Gene3D" id="3.40.50.300">
    <property type="entry name" value="P-loop containing nucleotide triphosphate hydrolases"/>
    <property type="match status" value="1"/>
</dbReference>
<sequence>AALKSRADDAAIGIAAASLLKVDEDEEREVKVLEKINSLCGIVDSDSNLEFIEIEVINDQDLAEGRLVDVKLRGEDVIYQVINGETREEAVQQKNKYGYVRAKARKIGKWDDTAKKFQPIEWLPRINAPVFIRSTDEFAHNADAVGHFPGTDYQVSVDVSDAVTHNTAVLGILGVGKSYLSIELVERMIAKGIKIICLDLTDQYATLLADFTDDAYQGEVNAALVTAAKGRPVAQAKEEGGSLHAFNSEVIEKITEFLKPESEASLLIFNPAGFRVSKQTTNAYKDQAGFTDLTACEVTAMFSSAALRACQDLGMVDTARACLVYEEAHSLVPEWNSVANDGDKNATAASARAILQGRKFGLGCLLITQRTANVTKTILNQCNSIFAMRTFDDTGKDFLGNYIGSEYARILPTLNERHAVFFGKASSCDDPVLIRLND</sequence>
<evidence type="ECO:0000259" key="1">
    <source>
        <dbReference type="Pfam" id="PF01935"/>
    </source>
</evidence>
<dbReference type="InterPro" id="IPR008571">
    <property type="entry name" value="HerA-like"/>
</dbReference>
<proteinExistence type="predicted"/>
<dbReference type="PANTHER" id="PTHR42957:SF1">
    <property type="entry name" value="HELICASE MJ1565-RELATED"/>
    <property type="match status" value="1"/>
</dbReference>
<dbReference type="EMBL" id="LAZR01047648">
    <property type="protein sequence ID" value="KKK93738.1"/>
    <property type="molecule type" value="Genomic_DNA"/>
</dbReference>
<feature type="domain" description="Helicase HerA central" evidence="1">
    <location>
        <begin position="145"/>
        <end position="221"/>
    </location>
</feature>